<dbReference type="HOGENOM" id="CLU_1182463_0_0_1"/>
<keyword evidence="3" id="KW-1185">Reference proteome</keyword>
<proteinExistence type="predicted"/>
<feature type="region of interest" description="Disordered" evidence="1">
    <location>
        <begin position="119"/>
        <end position="235"/>
    </location>
</feature>
<evidence type="ECO:0000313" key="3">
    <source>
        <dbReference type="Proteomes" id="UP000007875"/>
    </source>
</evidence>
<dbReference type="InParanoid" id="H2YWI7"/>
<feature type="compositionally biased region" description="Pro residues" evidence="1">
    <location>
        <begin position="132"/>
        <end position="148"/>
    </location>
</feature>
<feature type="region of interest" description="Disordered" evidence="1">
    <location>
        <begin position="1"/>
        <end position="38"/>
    </location>
</feature>
<accession>H2YWI7</accession>
<evidence type="ECO:0000256" key="1">
    <source>
        <dbReference type="SAM" id="MobiDB-lite"/>
    </source>
</evidence>
<name>H2YWI7_CIOSA</name>
<feature type="compositionally biased region" description="Polar residues" evidence="1">
    <location>
        <begin position="158"/>
        <end position="170"/>
    </location>
</feature>
<reference evidence="2" key="3">
    <citation type="submission" date="2025-09" db="UniProtKB">
        <authorList>
            <consortium name="Ensembl"/>
        </authorList>
    </citation>
    <scope>IDENTIFICATION</scope>
</reference>
<reference evidence="2" key="2">
    <citation type="submission" date="2025-08" db="UniProtKB">
        <authorList>
            <consortium name="Ensembl"/>
        </authorList>
    </citation>
    <scope>IDENTIFICATION</scope>
</reference>
<dbReference type="Ensembl" id="ENSCSAVT00000009816.1">
    <property type="protein sequence ID" value="ENSCSAVP00000009698.1"/>
    <property type="gene ID" value="ENSCSAVG00000005691.1"/>
</dbReference>
<protein>
    <submittedName>
        <fullName evidence="2">Uncharacterized protein</fullName>
    </submittedName>
</protein>
<evidence type="ECO:0000313" key="2">
    <source>
        <dbReference type="Ensembl" id="ENSCSAVP00000009698.1"/>
    </source>
</evidence>
<reference evidence="3" key="1">
    <citation type="submission" date="2003-08" db="EMBL/GenBank/DDBJ databases">
        <authorList>
            <person name="Birren B."/>
            <person name="Nusbaum C."/>
            <person name="Abebe A."/>
            <person name="Abouelleil A."/>
            <person name="Adekoya E."/>
            <person name="Ait-zahra M."/>
            <person name="Allen N."/>
            <person name="Allen T."/>
            <person name="An P."/>
            <person name="Anderson M."/>
            <person name="Anderson S."/>
            <person name="Arachchi H."/>
            <person name="Armbruster J."/>
            <person name="Bachantsang P."/>
            <person name="Baldwin J."/>
            <person name="Barry A."/>
            <person name="Bayul T."/>
            <person name="Blitshsteyn B."/>
            <person name="Bloom T."/>
            <person name="Blye J."/>
            <person name="Boguslavskiy L."/>
            <person name="Borowsky M."/>
            <person name="Boukhgalter B."/>
            <person name="Brunache A."/>
            <person name="Butler J."/>
            <person name="Calixte N."/>
            <person name="Calvo S."/>
            <person name="Camarata J."/>
            <person name="Campo K."/>
            <person name="Chang J."/>
            <person name="Cheshatsang Y."/>
            <person name="Citroen M."/>
            <person name="Collymore A."/>
            <person name="Considine T."/>
            <person name="Cook A."/>
            <person name="Cooke P."/>
            <person name="Corum B."/>
            <person name="Cuomo C."/>
            <person name="David R."/>
            <person name="Dawoe T."/>
            <person name="Degray S."/>
            <person name="Dodge S."/>
            <person name="Dooley K."/>
            <person name="Dorje P."/>
            <person name="Dorjee K."/>
            <person name="Dorris L."/>
            <person name="Duffey N."/>
            <person name="Dupes A."/>
            <person name="Elkins T."/>
            <person name="Engels R."/>
            <person name="Erickson J."/>
            <person name="Farina A."/>
            <person name="Faro S."/>
            <person name="Ferreira P."/>
            <person name="Fischer H."/>
            <person name="Fitzgerald M."/>
            <person name="Foley K."/>
            <person name="Gage D."/>
            <person name="Galagan J."/>
            <person name="Gearin G."/>
            <person name="Gnerre S."/>
            <person name="Gnirke A."/>
            <person name="Goyette A."/>
            <person name="Graham J."/>
            <person name="Grandbois E."/>
            <person name="Gyaltsen K."/>
            <person name="Hafez N."/>
            <person name="Hagopian D."/>
            <person name="Hagos B."/>
            <person name="Hall J."/>
            <person name="Hatcher B."/>
            <person name="Heller A."/>
            <person name="Higgins H."/>
            <person name="Honan T."/>
            <person name="Horn A."/>
            <person name="Houde N."/>
            <person name="Hughes L."/>
            <person name="Hulme W."/>
            <person name="Husby E."/>
            <person name="Iliev I."/>
            <person name="Jaffe D."/>
            <person name="Jones C."/>
            <person name="Kamal M."/>
            <person name="Kamat A."/>
            <person name="Kamvysselis M."/>
            <person name="Karlsson E."/>
            <person name="Kells C."/>
            <person name="Kieu A."/>
            <person name="Kisner P."/>
            <person name="Kodira C."/>
            <person name="Kulbokas E."/>
            <person name="Labutti K."/>
            <person name="Lama D."/>
            <person name="Landers T."/>
            <person name="Leger J."/>
            <person name="Levine S."/>
            <person name="Lewis D."/>
            <person name="Lewis T."/>
            <person name="Lindblad-toh K."/>
            <person name="Liu X."/>
            <person name="Lokyitsang T."/>
            <person name="Lokyitsang Y."/>
            <person name="Lucien O."/>
            <person name="Lui A."/>
            <person name="Ma L.J."/>
            <person name="Mabbitt R."/>
            <person name="Macdonald J."/>
            <person name="Maclean C."/>
            <person name="Major J."/>
            <person name="Manning J."/>
            <person name="Marabella R."/>
            <person name="Maru K."/>
            <person name="Matthews C."/>
            <person name="Mauceli E."/>
            <person name="Mccarthy M."/>
            <person name="Mcdonough S."/>
            <person name="Mcghee T."/>
            <person name="Meldrim J."/>
            <person name="Meneus L."/>
            <person name="Mesirov J."/>
            <person name="Mihalev A."/>
            <person name="Mihova T."/>
            <person name="Mikkelsen T."/>
            <person name="Mlenga V."/>
            <person name="Moru K."/>
            <person name="Mozes J."/>
            <person name="Mulrain L."/>
            <person name="Munson G."/>
            <person name="Naylor J."/>
            <person name="Newes C."/>
            <person name="Nguyen C."/>
            <person name="Nguyen N."/>
            <person name="Nguyen T."/>
            <person name="Nicol R."/>
            <person name="Nielsen C."/>
            <person name="Nizzari M."/>
            <person name="Norbu C."/>
            <person name="Norbu N."/>
            <person name="O'donnell P."/>
            <person name="Okoawo O."/>
            <person name="O'leary S."/>
            <person name="Omotosho B."/>
            <person name="O'neill K."/>
            <person name="Osman S."/>
            <person name="Parker S."/>
            <person name="Perrin D."/>
            <person name="Phunkhang P."/>
            <person name="Piqani B."/>
            <person name="Purcell S."/>
            <person name="Rachupka T."/>
            <person name="Ramasamy U."/>
            <person name="Rameau R."/>
            <person name="Ray V."/>
            <person name="Raymond C."/>
            <person name="Retta R."/>
            <person name="Richardson S."/>
            <person name="Rise C."/>
            <person name="Rodriguez J."/>
            <person name="Rogers J."/>
            <person name="Rogov P."/>
            <person name="Rutman M."/>
            <person name="Schupbach R."/>
            <person name="Seaman C."/>
            <person name="Settipalli S."/>
            <person name="Sharpe T."/>
            <person name="Sheridan J."/>
            <person name="Sherpa N."/>
            <person name="Shi J."/>
            <person name="Smirnov S."/>
            <person name="Smith C."/>
            <person name="Sougnez C."/>
            <person name="Spencer B."/>
            <person name="Stalker J."/>
            <person name="Stange-thomann N."/>
            <person name="Stavropoulos S."/>
            <person name="Stetson K."/>
            <person name="Stone C."/>
            <person name="Stone S."/>
            <person name="Stubbs M."/>
            <person name="Talamas J."/>
            <person name="Tchuinga P."/>
            <person name="Tenzing P."/>
            <person name="Tesfaye S."/>
            <person name="Theodore J."/>
            <person name="Thoulutsang Y."/>
            <person name="Topham K."/>
            <person name="Towey S."/>
            <person name="Tsamla T."/>
            <person name="Tsomo N."/>
            <person name="Vallee D."/>
            <person name="Vassiliev H."/>
            <person name="Venkataraman V."/>
            <person name="Vinson J."/>
            <person name="Vo A."/>
            <person name="Wade C."/>
            <person name="Wang S."/>
            <person name="Wangchuk T."/>
            <person name="Wangdi T."/>
            <person name="Whittaker C."/>
            <person name="Wilkinson J."/>
            <person name="Wu Y."/>
            <person name="Wyman D."/>
            <person name="Yadav S."/>
            <person name="Yang S."/>
            <person name="Yang X."/>
            <person name="Yeager S."/>
            <person name="Yee E."/>
            <person name="Young G."/>
            <person name="Zainoun J."/>
            <person name="Zembeck L."/>
            <person name="Zimmer A."/>
            <person name="Zody M."/>
            <person name="Lander E."/>
        </authorList>
    </citation>
    <scope>NUCLEOTIDE SEQUENCE [LARGE SCALE GENOMIC DNA]</scope>
</reference>
<dbReference type="AlphaFoldDB" id="H2YWI7"/>
<organism evidence="2 3">
    <name type="scientific">Ciona savignyi</name>
    <name type="common">Pacific transparent sea squirt</name>
    <dbReference type="NCBI Taxonomy" id="51511"/>
    <lineage>
        <taxon>Eukaryota</taxon>
        <taxon>Metazoa</taxon>
        <taxon>Chordata</taxon>
        <taxon>Tunicata</taxon>
        <taxon>Ascidiacea</taxon>
        <taxon>Phlebobranchia</taxon>
        <taxon>Cionidae</taxon>
        <taxon>Ciona</taxon>
    </lineage>
</organism>
<sequence length="235" mass="26498">MSDPVDAEMPAWENARKALNEIKGKNENGGENKSQGYQYPSQFPMPNMSPNGNNRFYNPWQAGTAYGGFRPFNAAYPDYQMNQQYRMPFYGSNQIQQFRPNYNQVNNLYTSFNQPGFATGAYRVPMDTQNKPPKPPLPTQPPPPPPPSTQSYADIVKNKQTSKPSMTFMQPRSLRMGMNQKPNIPKAGIRFNIGQKNKLSSPLPTPVKEERSEESLLPPGTETKPSLELSTVKMD</sequence>
<feature type="compositionally biased region" description="Basic and acidic residues" evidence="1">
    <location>
        <begin position="14"/>
        <end position="30"/>
    </location>
</feature>
<dbReference type="Proteomes" id="UP000007875">
    <property type="component" value="Unassembled WGS sequence"/>
</dbReference>